<dbReference type="EMBL" id="JAVFWL010000006">
    <property type="protein sequence ID" value="KAK6763117.1"/>
    <property type="molecule type" value="Genomic_DNA"/>
</dbReference>
<sequence length="121" mass="13466">MQGQTSSAAIEPGAFPFLDALCERIRIDLPCRFSVGEELLGFSYGTVSVVFSTDDRPTYAVNEEPQTESEVLVCDRKMKVGKSGGDDRIGAEMLEYLLPSMIREMTKIIRLTDIDKRISDP</sequence>
<evidence type="ECO:0000313" key="1">
    <source>
        <dbReference type="EMBL" id="KAK6763117.1"/>
    </source>
</evidence>
<evidence type="ECO:0000313" key="2">
    <source>
        <dbReference type="Proteomes" id="UP001303046"/>
    </source>
</evidence>
<protein>
    <submittedName>
        <fullName evidence="1">Uncharacterized protein</fullName>
    </submittedName>
</protein>
<proteinExistence type="predicted"/>
<dbReference type="Proteomes" id="UP001303046">
    <property type="component" value="Unassembled WGS sequence"/>
</dbReference>
<reference evidence="1 2" key="1">
    <citation type="submission" date="2023-08" db="EMBL/GenBank/DDBJ databases">
        <title>A Necator americanus chromosomal reference genome.</title>
        <authorList>
            <person name="Ilik V."/>
            <person name="Petrzelkova K.J."/>
            <person name="Pardy F."/>
            <person name="Fuh T."/>
            <person name="Niatou-Singa F.S."/>
            <person name="Gouil Q."/>
            <person name="Baker L."/>
            <person name="Ritchie M.E."/>
            <person name="Jex A.R."/>
            <person name="Gazzola D."/>
            <person name="Li H."/>
            <person name="Toshio Fujiwara R."/>
            <person name="Zhan B."/>
            <person name="Aroian R.V."/>
            <person name="Pafco B."/>
            <person name="Schwarz E.M."/>
        </authorList>
    </citation>
    <scope>NUCLEOTIDE SEQUENCE [LARGE SCALE GENOMIC DNA]</scope>
    <source>
        <strain evidence="1 2">Aroian</strain>
        <tissue evidence="1">Whole animal</tissue>
    </source>
</reference>
<name>A0ABR1EKB0_NECAM</name>
<organism evidence="1 2">
    <name type="scientific">Necator americanus</name>
    <name type="common">Human hookworm</name>
    <dbReference type="NCBI Taxonomy" id="51031"/>
    <lineage>
        <taxon>Eukaryota</taxon>
        <taxon>Metazoa</taxon>
        <taxon>Ecdysozoa</taxon>
        <taxon>Nematoda</taxon>
        <taxon>Chromadorea</taxon>
        <taxon>Rhabditida</taxon>
        <taxon>Rhabditina</taxon>
        <taxon>Rhabditomorpha</taxon>
        <taxon>Strongyloidea</taxon>
        <taxon>Ancylostomatidae</taxon>
        <taxon>Bunostominae</taxon>
        <taxon>Necator</taxon>
    </lineage>
</organism>
<keyword evidence="2" id="KW-1185">Reference proteome</keyword>
<accession>A0ABR1EKB0</accession>
<gene>
    <name evidence="1" type="primary">Necator_chrX.g23887</name>
    <name evidence="1" type="ORF">RB195_023722</name>
</gene>
<comment type="caution">
    <text evidence="1">The sequence shown here is derived from an EMBL/GenBank/DDBJ whole genome shotgun (WGS) entry which is preliminary data.</text>
</comment>